<dbReference type="InterPro" id="IPR036130">
    <property type="entry name" value="Pyridoxine-5'_phos_synth"/>
</dbReference>
<dbReference type="EMBL" id="FQZF01000006">
    <property type="protein sequence ID" value="SHI92318.1"/>
    <property type="molecule type" value="Genomic_DNA"/>
</dbReference>
<dbReference type="STRING" id="198092.SAMN02745194_01386"/>
<dbReference type="UniPathway" id="UPA00244">
    <property type="reaction ID" value="UER00313"/>
</dbReference>
<proteinExistence type="inferred from homology"/>
<dbReference type="Pfam" id="PF03740">
    <property type="entry name" value="PdxJ"/>
    <property type="match status" value="1"/>
</dbReference>
<keyword evidence="1 4" id="KW-0963">Cytoplasm</keyword>
<dbReference type="GO" id="GO:0008615">
    <property type="term" value="P:pyridoxine biosynthetic process"/>
    <property type="evidence" value="ECO:0007669"/>
    <property type="project" value="UniProtKB-UniRule"/>
</dbReference>
<dbReference type="GO" id="GO:0033856">
    <property type="term" value="F:pyridoxine 5'-phosphate synthase activity"/>
    <property type="evidence" value="ECO:0007669"/>
    <property type="project" value="UniProtKB-UniRule"/>
</dbReference>
<feature type="active site" description="Proton acceptor" evidence="4">
    <location>
        <position position="76"/>
    </location>
</feature>
<feature type="active site" description="Proton acceptor" evidence="4">
    <location>
        <position position="49"/>
    </location>
</feature>
<gene>
    <name evidence="4" type="primary">pdxJ</name>
    <name evidence="6" type="ORF">SAMN02745194_01386</name>
</gene>
<feature type="binding site" evidence="4">
    <location>
        <position position="106"/>
    </location>
    <ligand>
        <name>1-deoxy-D-xylulose 5-phosphate</name>
        <dbReference type="ChEBI" id="CHEBI:57792"/>
    </ligand>
</feature>
<feature type="binding site" evidence="4">
    <location>
        <position position="24"/>
    </location>
    <ligand>
        <name>3-amino-2-oxopropyl phosphate</name>
        <dbReference type="ChEBI" id="CHEBI:57279"/>
    </ligand>
</feature>
<feature type="binding site" evidence="4">
    <location>
        <position position="197"/>
    </location>
    <ligand>
        <name>3-amino-2-oxopropyl phosphate</name>
        <dbReference type="ChEBI" id="CHEBI:57279"/>
    </ligand>
</feature>
<dbReference type="HAMAP" id="MF_00279">
    <property type="entry name" value="PdxJ"/>
    <property type="match status" value="1"/>
</dbReference>
<feature type="binding site" evidence="4">
    <location>
        <begin position="218"/>
        <end position="219"/>
    </location>
    <ligand>
        <name>3-amino-2-oxopropyl phosphate</name>
        <dbReference type="ChEBI" id="CHEBI:57279"/>
    </ligand>
</feature>
<protein>
    <recommendedName>
        <fullName evidence="4 5">Pyridoxine 5'-phosphate synthase</fullName>
        <shortName evidence="4">PNP synthase</shortName>
        <ecNumber evidence="4 5">2.6.99.2</ecNumber>
    </recommendedName>
</protein>
<comment type="catalytic activity">
    <reaction evidence="4">
        <text>3-amino-2-oxopropyl phosphate + 1-deoxy-D-xylulose 5-phosphate = pyridoxine 5'-phosphate + phosphate + 2 H2O + H(+)</text>
        <dbReference type="Rhea" id="RHEA:15265"/>
        <dbReference type="ChEBI" id="CHEBI:15377"/>
        <dbReference type="ChEBI" id="CHEBI:15378"/>
        <dbReference type="ChEBI" id="CHEBI:43474"/>
        <dbReference type="ChEBI" id="CHEBI:57279"/>
        <dbReference type="ChEBI" id="CHEBI:57792"/>
        <dbReference type="ChEBI" id="CHEBI:58589"/>
        <dbReference type="EC" id="2.6.99.2"/>
    </reaction>
</comment>
<feature type="binding site" evidence="4">
    <location>
        <begin position="15"/>
        <end position="16"/>
    </location>
    <ligand>
        <name>1-deoxy-D-xylulose 5-phosphate</name>
        <dbReference type="ChEBI" id="CHEBI:57792"/>
    </ligand>
</feature>
<dbReference type="NCBIfam" id="TIGR00559">
    <property type="entry name" value="pdxJ"/>
    <property type="match status" value="1"/>
</dbReference>
<feature type="active site" description="Proton donor" evidence="4">
    <location>
        <position position="196"/>
    </location>
</feature>
<comment type="similarity">
    <text evidence="4">Belongs to the PNP synthase family.</text>
</comment>
<feature type="binding site" evidence="4">
    <location>
        <position position="51"/>
    </location>
    <ligand>
        <name>1-deoxy-D-xylulose 5-phosphate</name>
        <dbReference type="ChEBI" id="CHEBI:57792"/>
    </ligand>
</feature>
<dbReference type="OrthoDB" id="9806590at2"/>
<dbReference type="NCBIfam" id="NF003627">
    <property type="entry name" value="PRK05265.1-5"/>
    <property type="match status" value="1"/>
</dbReference>
<evidence type="ECO:0000313" key="7">
    <source>
        <dbReference type="Proteomes" id="UP000184387"/>
    </source>
</evidence>
<evidence type="ECO:0000256" key="3">
    <source>
        <dbReference type="ARBA" id="ARBA00023096"/>
    </source>
</evidence>
<comment type="pathway">
    <text evidence="4">Cofactor biosynthesis; pyridoxine 5'-phosphate biosynthesis; pyridoxine 5'-phosphate from D-erythrose 4-phosphate: step 5/5.</text>
</comment>
<dbReference type="AlphaFoldDB" id="A0A1M6F3N7"/>
<evidence type="ECO:0000256" key="1">
    <source>
        <dbReference type="ARBA" id="ARBA00022490"/>
    </source>
</evidence>
<dbReference type="GO" id="GO:0005829">
    <property type="term" value="C:cytosol"/>
    <property type="evidence" value="ECO:0007669"/>
    <property type="project" value="TreeGrafter"/>
</dbReference>
<reference evidence="6 7" key="1">
    <citation type="submission" date="2016-11" db="EMBL/GenBank/DDBJ databases">
        <authorList>
            <person name="Jaros S."/>
            <person name="Januszkiewicz K."/>
            <person name="Wedrychowicz H."/>
        </authorList>
    </citation>
    <scope>NUCLEOTIDE SEQUENCE [LARGE SCALE GENOMIC DNA]</scope>
    <source>
        <strain evidence="6 7">DSM 14916</strain>
    </source>
</reference>
<dbReference type="NCBIfam" id="NF003625">
    <property type="entry name" value="PRK05265.1-3"/>
    <property type="match status" value="1"/>
</dbReference>
<feature type="binding site" evidence="4">
    <location>
        <position position="13"/>
    </location>
    <ligand>
        <name>3-amino-2-oxopropyl phosphate</name>
        <dbReference type="ChEBI" id="CHEBI:57279"/>
    </ligand>
</feature>
<dbReference type="PANTHER" id="PTHR30456">
    <property type="entry name" value="PYRIDOXINE 5'-PHOSPHATE SYNTHASE"/>
    <property type="match status" value="1"/>
</dbReference>
<evidence type="ECO:0000313" key="6">
    <source>
        <dbReference type="EMBL" id="SHI92318.1"/>
    </source>
</evidence>
<comment type="function">
    <text evidence="4">Catalyzes the complicated ring closure reaction between the two acyclic compounds 1-deoxy-D-xylulose-5-phosphate (DXP) and 3-amino-2-oxopropyl phosphate (1-amino-acetone-3-phosphate or AAP) to form pyridoxine 5'-phosphate (PNP) and inorganic phosphate.</text>
</comment>
<dbReference type="Gene3D" id="3.20.20.70">
    <property type="entry name" value="Aldolase class I"/>
    <property type="match status" value="1"/>
</dbReference>
<dbReference type="CDD" id="cd00003">
    <property type="entry name" value="PNPsynthase"/>
    <property type="match status" value="1"/>
</dbReference>
<keyword evidence="3 4" id="KW-0664">Pyridoxine biosynthesis</keyword>
<dbReference type="InterPro" id="IPR004569">
    <property type="entry name" value="PyrdxlP_synth_PdxJ"/>
</dbReference>
<dbReference type="InterPro" id="IPR013785">
    <property type="entry name" value="Aldolase_TIM"/>
</dbReference>
<organism evidence="6 7">
    <name type="scientific">Muricoccus roseus</name>
    <dbReference type="NCBI Taxonomy" id="198092"/>
    <lineage>
        <taxon>Bacteria</taxon>
        <taxon>Pseudomonadati</taxon>
        <taxon>Pseudomonadota</taxon>
        <taxon>Alphaproteobacteria</taxon>
        <taxon>Acetobacterales</taxon>
        <taxon>Roseomonadaceae</taxon>
        <taxon>Muricoccus</taxon>
    </lineage>
</organism>
<accession>A0A1M6F3N7</accession>
<evidence type="ECO:0000256" key="4">
    <source>
        <dbReference type="HAMAP-Rule" id="MF_00279"/>
    </source>
</evidence>
<feature type="binding site" evidence="4">
    <location>
        <position position="56"/>
    </location>
    <ligand>
        <name>1-deoxy-D-xylulose 5-phosphate</name>
        <dbReference type="ChEBI" id="CHEBI:57792"/>
    </ligand>
</feature>
<keyword evidence="7" id="KW-1185">Reference proteome</keyword>
<name>A0A1M6F3N7_9PROT</name>
<sequence>MIPIRPPIRLGVNVDHVATLRNARGGRHPDPLAAAQLVLTHGADSITIHLREDRRHIRDADCRAMRAALSAPINLEMAATAEMQAIAVELRPHACCLVPERRAELTTEGGLDAVGQEATLRPVVAALVEAGIRVSLFLDPDPRQVEAAARLGAKAVELHTGTFCEAAGDARGRELARLKEAARLVAAAGMECHAGHGLDYETAALLAAIPEVVELNIGHFLMGQALFDGLPAAVARMRRVMEEARRP</sequence>
<dbReference type="RefSeq" id="WP_073132946.1">
    <property type="nucleotide sequence ID" value="NZ_FQZF01000006.1"/>
</dbReference>
<dbReference type="Proteomes" id="UP000184387">
    <property type="component" value="Unassembled WGS sequence"/>
</dbReference>
<dbReference type="NCBIfam" id="NF003624">
    <property type="entry name" value="PRK05265.1-2"/>
    <property type="match status" value="1"/>
</dbReference>
<feature type="site" description="Transition state stabilizer" evidence="4">
    <location>
        <position position="157"/>
    </location>
</feature>
<keyword evidence="2 4" id="KW-0808">Transferase</keyword>
<dbReference type="SUPFAM" id="SSF63892">
    <property type="entry name" value="Pyridoxine 5'-phosphate synthase"/>
    <property type="match status" value="1"/>
</dbReference>
<evidence type="ECO:0000256" key="5">
    <source>
        <dbReference type="NCBIfam" id="TIGR00559"/>
    </source>
</evidence>
<comment type="subunit">
    <text evidence="4">Homooctamer; tetramer of dimers.</text>
</comment>
<comment type="subcellular location">
    <subcellularLocation>
        <location evidence="4">Cytoplasm</location>
    </subcellularLocation>
</comment>
<evidence type="ECO:0000256" key="2">
    <source>
        <dbReference type="ARBA" id="ARBA00022679"/>
    </source>
</evidence>
<dbReference type="PANTHER" id="PTHR30456:SF0">
    <property type="entry name" value="PYRIDOXINE 5'-PHOSPHATE SYNTHASE"/>
    <property type="match status" value="1"/>
</dbReference>
<dbReference type="EC" id="2.6.99.2" evidence="4 5"/>